<keyword evidence="2" id="KW-1185">Reference proteome</keyword>
<sequence length="78" mass="8563">MQDEGTLYCNPRPALPQNLLFGLSASTDLTRRESLDLVKDANSNDVHILEASRSPGPLPVPYRSFISRVAVHAKAGWT</sequence>
<dbReference type="EMBL" id="CCYA01000265">
    <property type="protein sequence ID" value="CEH17910.1"/>
    <property type="molecule type" value="Genomic_DNA"/>
</dbReference>
<evidence type="ECO:0000313" key="1">
    <source>
        <dbReference type="EMBL" id="CEH17910.1"/>
    </source>
</evidence>
<reference evidence="1 2" key="1">
    <citation type="submission" date="2014-09" db="EMBL/GenBank/DDBJ databases">
        <authorList>
            <person name="Magalhaes I.L.F."/>
            <person name="Oliveira U."/>
            <person name="Santos F.R."/>
            <person name="Vidigal T.H.D.A."/>
            <person name="Brescovit A.D."/>
            <person name="Santos A.J."/>
        </authorList>
    </citation>
    <scope>NUCLEOTIDE SEQUENCE [LARGE SCALE GENOMIC DNA]</scope>
</reference>
<dbReference type="AlphaFoldDB" id="A0A0P1BMH1"/>
<proteinExistence type="predicted"/>
<dbReference type="Proteomes" id="UP000054845">
    <property type="component" value="Unassembled WGS sequence"/>
</dbReference>
<evidence type="ECO:0000313" key="2">
    <source>
        <dbReference type="Proteomes" id="UP000054845"/>
    </source>
</evidence>
<protein>
    <submittedName>
        <fullName evidence="1">Uncharacterized protein</fullName>
    </submittedName>
</protein>
<dbReference type="OrthoDB" id="10494432at2759"/>
<name>A0A0P1BMH1_9BASI</name>
<organism evidence="1 2">
    <name type="scientific">Ceraceosorus bombacis</name>
    <dbReference type="NCBI Taxonomy" id="401625"/>
    <lineage>
        <taxon>Eukaryota</taxon>
        <taxon>Fungi</taxon>
        <taxon>Dikarya</taxon>
        <taxon>Basidiomycota</taxon>
        <taxon>Ustilaginomycotina</taxon>
        <taxon>Exobasidiomycetes</taxon>
        <taxon>Ceraceosorales</taxon>
        <taxon>Ceraceosoraceae</taxon>
        <taxon>Ceraceosorus</taxon>
    </lineage>
</organism>
<accession>A0A0P1BMH1</accession>